<evidence type="ECO:0000256" key="6">
    <source>
        <dbReference type="ARBA" id="ARBA00023130"/>
    </source>
</evidence>
<name>A0AA40HBD8_CNENI</name>
<dbReference type="InterPro" id="IPR013106">
    <property type="entry name" value="Ig_V-set"/>
</dbReference>
<dbReference type="AlphaFoldDB" id="A0AA40HBD8"/>
<evidence type="ECO:0000256" key="10">
    <source>
        <dbReference type="ARBA" id="ARBA00043265"/>
    </source>
</evidence>
<dbReference type="GO" id="GO:0005886">
    <property type="term" value="C:plasma membrane"/>
    <property type="evidence" value="ECO:0007669"/>
    <property type="project" value="UniProtKB-SubCell"/>
</dbReference>
<evidence type="ECO:0000256" key="1">
    <source>
        <dbReference type="ARBA" id="ARBA00004236"/>
    </source>
</evidence>
<dbReference type="InterPro" id="IPR050199">
    <property type="entry name" value="IgHV"/>
</dbReference>
<evidence type="ECO:0000256" key="5">
    <source>
        <dbReference type="ARBA" id="ARBA00022859"/>
    </source>
</evidence>
<evidence type="ECO:0000256" key="9">
    <source>
        <dbReference type="ARBA" id="ARBA00023319"/>
    </source>
</evidence>
<dbReference type="PANTHER" id="PTHR23266">
    <property type="entry name" value="IMMUNOGLOBULIN HEAVY CHAIN"/>
    <property type="match status" value="1"/>
</dbReference>
<dbReference type="EMBL" id="JAULJE010000024">
    <property type="protein sequence ID" value="KAK1328179.1"/>
    <property type="molecule type" value="Genomic_DNA"/>
</dbReference>
<keyword evidence="13" id="KW-1185">Reference proteome</keyword>
<protein>
    <recommendedName>
        <fullName evidence="11">Ig-like domain-containing protein</fullName>
    </recommendedName>
</protein>
<keyword evidence="3" id="KW-1003">Cell membrane</keyword>
<dbReference type="InterPro" id="IPR036179">
    <property type="entry name" value="Ig-like_dom_sf"/>
</dbReference>
<dbReference type="Gene3D" id="2.60.40.10">
    <property type="entry name" value="Immunoglobulins"/>
    <property type="match status" value="2"/>
</dbReference>
<sequence length="259" mass="28191">MGVQCEVQLPLDKLDLLSSGEGLEWLGEINPDGCTTKYSSALKGLFIISRDNAKNMLYLQMNSLRAKDMAMHYCLGPVLVLDAPCWSWRDSQLPLEDPSPRLAVNGPFGTAFGYFPVSSSGEGSAETCSWAYFCFHVILNPPCVSVFAGVQCEVQLVEFGGGLVKPGGSLRLSCAASGFTFSSYHMNWVRQAPGKGLERICAITGNGGGTYYADSVKGRFAISRDNAKNTLYLQMNSLRAEDTAVYYCARETHSERKSG</sequence>
<evidence type="ECO:0000256" key="3">
    <source>
        <dbReference type="ARBA" id="ARBA00022475"/>
    </source>
</evidence>
<evidence type="ECO:0000256" key="2">
    <source>
        <dbReference type="ARBA" id="ARBA00004613"/>
    </source>
</evidence>
<keyword evidence="6" id="KW-1064">Adaptive immunity</keyword>
<evidence type="ECO:0000256" key="8">
    <source>
        <dbReference type="ARBA" id="ARBA00023157"/>
    </source>
</evidence>
<evidence type="ECO:0000313" key="12">
    <source>
        <dbReference type="EMBL" id="KAK1328179.1"/>
    </source>
</evidence>
<keyword evidence="10" id="KW-1280">Immunoglobulin</keyword>
<dbReference type="SMART" id="SM00406">
    <property type="entry name" value="IGv"/>
    <property type="match status" value="2"/>
</dbReference>
<dbReference type="CDD" id="cd04981">
    <property type="entry name" value="IgV_H"/>
    <property type="match status" value="1"/>
</dbReference>
<dbReference type="GO" id="GO:0002250">
    <property type="term" value="P:adaptive immune response"/>
    <property type="evidence" value="ECO:0007669"/>
    <property type="project" value="UniProtKB-KW"/>
</dbReference>
<dbReference type="SUPFAM" id="SSF48726">
    <property type="entry name" value="Immunoglobulin"/>
    <property type="match status" value="2"/>
</dbReference>
<comment type="caution">
    <text evidence="12">The sequence shown here is derived from an EMBL/GenBank/DDBJ whole genome shotgun (WGS) entry which is preliminary data.</text>
</comment>
<evidence type="ECO:0000256" key="4">
    <source>
        <dbReference type="ARBA" id="ARBA00022525"/>
    </source>
</evidence>
<keyword evidence="8" id="KW-1015">Disulfide bond</keyword>
<proteinExistence type="predicted"/>
<dbReference type="GO" id="GO:0005576">
    <property type="term" value="C:extracellular region"/>
    <property type="evidence" value="ECO:0007669"/>
    <property type="project" value="UniProtKB-SubCell"/>
</dbReference>
<reference evidence="12" key="1">
    <citation type="submission" date="2023-06" db="EMBL/GenBank/DDBJ databases">
        <title>Reference genome for the Northern bat (Eptesicus nilssonii), a most northern bat species.</title>
        <authorList>
            <person name="Laine V.N."/>
            <person name="Pulliainen A.T."/>
            <person name="Lilley T.M."/>
        </authorList>
    </citation>
    <scope>NUCLEOTIDE SEQUENCE</scope>
    <source>
        <strain evidence="12">BLF_Eptnil</strain>
        <tissue evidence="12">Kidney</tissue>
    </source>
</reference>
<keyword evidence="9" id="KW-0393">Immunoglobulin domain</keyword>
<dbReference type="GO" id="GO:0019814">
    <property type="term" value="C:immunoglobulin complex"/>
    <property type="evidence" value="ECO:0007669"/>
    <property type="project" value="UniProtKB-KW"/>
</dbReference>
<dbReference type="InterPro" id="IPR003599">
    <property type="entry name" value="Ig_sub"/>
</dbReference>
<accession>A0AA40HBD8</accession>
<feature type="domain" description="Ig-like" evidence="11">
    <location>
        <begin position="142"/>
        <end position="259"/>
    </location>
</feature>
<keyword evidence="7" id="KW-0472">Membrane</keyword>
<evidence type="ECO:0000256" key="7">
    <source>
        <dbReference type="ARBA" id="ARBA00023136"/>
    </source>
</evidence>
<keyword evidence="5" id="KW-0391">Immunity</keyword>
<dbReference type="FunFam" id="2.60.40.10:FF:001142">
    <property type="entry name" value="Immunoglobulin heavy variable 5-15"/>
    <property type="match status" value="1"/>
</dbReference>
<organism evidence="12 13">
    <name type="scientific">Cnephaeus nilssonii</name>
    <name type="common">Northern bat</name>
    <name type="synonym">Eptesicus nilssonii</name>
    <dbReference type="NCBI Taxonomy" id="3371016"/>
    <lineage>
        <taxon>Eukaryota</taxon>
        <taxon>Metazoa</taxon>
        <taxon>Chordata</taxon>
        <taxon>Craniata</taxon>
        <taxon>Vertebrata</taxon>
        <taxon>Euteleostomi</taxon>
        <taxon>Mammalia</taxon>
        <taxon>Eutheria</taxon>
        <taxon>Laurasiatheria</taxon>
        <taxon>Chiroptera</taxon>
        <taxon>Yangochiroptera</taxon>
        <taxon>Vespertilionidae</taxon>
        <taxon>Cnephaeus</taxon>
    </lineage>
</organism>
<dbReference type="SMART" id="SM00409">
    <property type="entry name" value="IG"/>
    <property type="match status" value="1"/>
</dbReference>
<comment type="subcellular location">
    <subcellularLocation>
        <location evidence="1">Cell membrane</location>
    </subcellularLocation>
    <subcellularLocation>
        <location evidence="2">Secreted</location>
    </subcellularLocation>
</comment>
<dbReference type="InterPro" id="IPR007110">
    <property type="entry name" value="Ig-like_dom"/>
</dbReference>
<evidence type="ECO:0000259" key="11">
    <source>
        <dbReference type="PROSITE" id="PS50835"/>
    </source>
</evidence>
<evidence type="ECO:0000313" key="13">
    <source>
        <dbReference type="Proteomes" id="UP001177744"/>
    </source>
</evidence>
<gene>
    <name evidence="12" type="ORF">QTO34_012602</name>
</gene>
<keyword evidence="4" id="KW-0964">Secreted</keyword>
<dbReference type="InterPro" id="IPR013783">
    <property type="entry name" value="Ig-like_fold"/>
</dbReference>
<dbReference type="PROSITE" id="PS50835">
    <property type="entry name" value="IG_LIKE"/>
    <property type="match status" value="1"/>
</dbReference>
<dbReference type="Pfam" id="PF07686">
    <property type="entry name" value="V-set"/>
    <property type="match status" value="1"/>
</dbReference>
<dbReference type="Proteomes" id="UP001177744">
    <property type="component" value="Unassembled WGS sequence"/>
</dbReference>